<evidence type="ECO:0000313" key="2">
    <source>
        <dbReference type="Proteomes" id="UP001280121"/>
    </source>
</evidence>
<protein>
    <submittedName>
        <fullName evidence="1">Uncharacterized protein</fullName>
    </submittedName>
</protein>
<reference evidence="1" key="1">
    <citation type="journal article" date="2023" name="Plant J.">
        <title>Genome sequences and population genomics provide insights into the demographic history, inbreeding, and mutation load of two 'living fossil' tree species of Dipteronia.</title>
        <authorList>
            <person name="Feng Y."/>
            <person name="Comes H.P."/>
            <person name="Chen J."/>
            <person name="Zhu S."/>
            <person name="Lu R."/>
            <person name="Zhang X."/>
            <person name="Li P."/>
            <person name="Qiu J."/>
            <person name="Olsen K.M."/>
            <person name="Qiu Y."/>
        </authorList>
    </citation>
    <scope>NUCLEOTIDE SEQUENCE</scope>
    <source>
        <strain evidence="1">KIB01</strain>
    </source>
</reference>
<organism evidence="1 2">
    <name type="scientific">Dipteronia dyeriana</name>
    <dbReference type="NCBI Taxonomy" id="168575"/>
    <lineage>
        <taxon>Eukaryota</taxon>
        <taxon>Viridiplantae</taxon>
        <taxon>Streptophyta</taxon>
        <taxon>Embryophyta</taxon>
        <taxon>Tracheophyta</taxon>
        <taxon>Spermatophyta</taxon>
        <taxon>Magnoliopsida</taxon>
        <taxon>eudicotyledons</taxon>
        <taxon>Gunneridae</taxon>
        <taxon>Pentapetalae</taxon>
        <taxon>rosids</taxon>
        <taxon>malvids</taxon>
        <taxon>Sapindales</taxon>
        <taxon>Sapindaceae</taxon>
        <taxon>Hippocastanoideae</taxon>
        <taxon>Acereae</taxon>
        <taxon>Dipteronia</taxon>
    </lineage>
</organism>
<sequence>MEDKYHQIIRKRKPTTENLVMVEKNDDLISRNLESLQITECNFKSLSIEAAFQIFTSLTILDCLELNDVHSFSLNLKRFFVRGNFVKFWFYSSKTSLEIAKIDFRKGPGCLGVEVDRKLHGRSQDRFFAFILAHLPFFGKAIHSTENRGNNNIKWEVLEEFGKGISVGGRGSCFNGNLKKFCFHGKLIKIWYFDSIYSLEIANVDYIKGPTCLRWIPLVTIVQHKGVLGSSQMTFSFLPNVCFLNKLRLIDLDIFIKQCDEIALADLLCEVVPRELVFILQSKWQH</sequence>
<dbReference type="EMBL" id="JANJYI010000009">
    <property type="protein sequence ID" value="KAK2633751.1"/>
    <property type="molecule type" value="Genomic_DNA"/>
</dbReference>
<proteinExistence type="predicted"/>
<accession>A0AAD9WJS2</accession>
<gene>
    <name evidence="1" type="ORF">Ddye_028543</name>
</gene>
<keyword evidence="2" id="KW-1185">Reference proteome</keyword>
<evidence type="ECO:0000313" key="1">
    <source>
        <dbReference type="EMBL" id="KAK2633751.1"/>
    </source>
</evidence>
<name>A0AAD9WJS2_9ROSI</name>
<comment type="caution">
    <text evidence="1">The sequence shown here is derived from an EMBL/GenBank/DDBJ whole genome shotgun (WGS) entry which is preliminary data.</text>
</comment>
<dbReference type="Proteomes" id="UP001280121">
    <property type="component" value="Unassembled WGS sequence"/>
</dbReference>
<dbReference type="AlphaFoldDB" id="A0AAD9WJS2"/>